<evidence type="ECO:0000256" key="9">
    <source>
        <dbReference type="ARBA" id="ARBA00022857"/>
    </source>
</evidence>
<protein>
    <recommendedName>
        <fullName evidence="16">UDP-N-acetylenolpyruvoylglucosamine reductase</fullName>
        <ecNumber evidence="16">1.3.1.98</ecNumber>
    </recommendedName>
    <alternativeName>
        <fullName evidence="16">UDP-N-acetylmuramate dehydrogenase</fullName>
    </alternativeName>
</protein>
<evidence type="ECO:0000256" key="8">
    <source>
        <dbReference type="ARBA" id="ARBA00022827"/>
    </source>
</evidence>
<keyword evidence="13 16" id="KW-0131">Cell cycle</keyword>
<dbReference type="HAMAP" id="MF_00037">
    <property type="entry name" value="MurB"/>
    <property type="match status" value="1"/>
</dbReference>
<evidence type="ECO:0000256" key="13">
    <source>
        <dbReference type="ARBA" id="ARBA00023306"/>
    </source>
</evidence>
<dbReference type="InterPro" id="IPR036318">
    <property type="entry name" value="FAD-bd_PCMH-like_sf"/>
</dbReference>
<keyword evidence="12 16" id="KW-0560">Oxidoreductase</keyword>
<evidence type="ECO:0000256" key="12">
    <source>
        <dbReference type="ARBA" id="ARBA00023002"/>
    </source>
</evidence>
<evidence type="ECO:0000256" key="1">
    <source>
        <dbReference type="ARBA" id="ARBA00001974"/>
    </source>
</evidence>
<keyword evidence="14 16" id="KW-0961">Cell wall biogenesis/degradation</keyword>
<evidence type="ECO:0000256" key="4">
    <source>
        <dbReference type="ARBA" id="ARBA00004752"/>
    </source>
</evidence>
<feature type="active site" evidence="16">
    <location>
        <position position="130"/>
    </location>
</feature>
<evidence type="ECO:0000256" key="5">
    <source>
        <dbReference type="ARBA" id="ARBA00022490"/>
    </source>
</evidence>
<dbReference type="EMBL" id="BKZW01000002">
    <property type="protein sequence ID" value="GER90749.1"/>
    <property type="molecule type" value="Genomic_DNA"/>
</dbReference>
<keyword evidence="8 16" id="KW-0274">FAD</keyword>
<dbReference type="Pfam" id="PF01565">
    <property type="entry name" value="FAD_binding_4"/>
    <property type="match status" value="1"/>
</dbReference>
<evidence type="ECO:0000256" key="14">
    <source>
        <dbReference type="ARBA" id="ARBA00023316"/>
    </source>
</evidence>
<comment type="pathway">
    <text evidence="4 16">Cell wall biogenesis; peptidoglycan biosynthesis.</text>
</comment>
<keyword evidence="7 16" id="KW-0285">Flavoprotein</keyword>
<dbReference type="Gene3D" id="3.30.465.10">
    <property type="match status" value="1"/>
</dbReference>
<evidence type="ECO:0000256" key="10">
    <source>
        <dbReference type="ARBA" id="ARBA00022960"/>
    </source>
</evidence>
<evidence type="ECO:0000256" key="6">
    <source>
        <dbReference type="ARBA" id="ARBA00022618"/>
    </source>
</evidence>
<organism evidence="18 19">
    <name type="scientific">Dictyobacter vulcani</name>
    <dbReference type="NCBI Taxonomy" id="2607529"/>
    <lineage>
        <taxon>Bacteria</taxon>
        <taxon>Bacillati</taxon>
        <taxon>Chloroflexota</taxon>
        <taxon>Ktedonobacteria</taxon>
        <taxon>Ktedonobacterales</taxon>
        <taxon>Dictyobacteraceae</taxon>
        <taxon>Dictyobacter</taxon>
    </lineage>
</organism>
<name>A0A5J4KXB1_9CHLR</name>
<comment type="subcellular location">
    <subcellularLocation>
        <location evidence="3 16">Cytoplasm</location>
    </subcellularLocation>
</comment>
<comment type="catalytic activity">
    <reaction evidence="15 16">
        <text>UDP-N-acetyl-alpha-D-muramate + NADP(+) = UDP-N-acetyl-3-O-(1-carboxyvinyl)-alpha-D-glucosamine + NADPH + H(+)</text>
        <dbReference type="Rhea" id="RHEA:12248"/>
        <dbReference type="ChEBI" id="CHEBI:15378"/>
        <dbReference type="ChEBI" id="CHEBI:57783"/>
        <dbReference type="ChEBI" id="CHEBI:58349"/>
        <dbReference type="ChEBI" id="CHEBI:68483"/>
        <dbReference type="ChEBI" id="CHEBI:70757"/>
        <dbReference type="EC" id="1.3.1.98"/>
    </reaction>
</comment>
<dbReference type="GO" id="GO:0009252">
    <property type="term" value="P:peptidoglycan biosynthetic process"/>
    <property type="evidence" value="ECO:0007669"/>
    <property type="project" value="UniProtKB-UniRule"/>
</dbReference>
<feature type="domain" description="FAD-binding PCMH-type" evidence="17">
    <location>
        <begin position="1"/>
        <end position="172"/>
    </location>
</feature>
<dbReference type="GO" id="GO:0005829">
    <property type="term" value="C:cytosol"/>
    <property type="evidence" value="ECO:0007669"/>
    <property type="project" value="TreeGrafter"/>
</dbReference>
<dbReference type="AlphaFoldDB" id="A0A5J4KXB1"/>
<dbReference type="GO" id="GO:0008360">
    <property type="term" value="P:regulation of cell shape"/>
    <property type="evidence" value="ECO:0007669"/>
    <property type="project" value="UniProtKB-KW"/>
</dbReference>
<dbReference type="PROSITE" id="PS51387">
    <property type="entry name" value="FAD_PCMH"/>
    <property type="match status" value="1"/>
</dbReference>
<evidence type="ECO:0000313" key="19">
    <source>
        <dbReference type="Proteomes" id="UP000326912"/>
    </source>
</evidence>
<dbReference type="EC" id="1.3.1.98" evidence="16"/>
<dbReference type="InterPro" id="IPR006094">
    <property type="entry name" value="Oxid_FAD_bind_N"/>
</dbReference>
<dbReference type="InterPro" id="IPR003170">
    <property type="entry name" value="MurB"/>
</dbReference>
<dbReference type="Proteomes" id="UP000326912">
    <property type="component" value="Unassembled WGS sequence"/>
</dbReference>
<dbReference type="SUPFAM" id="SSF56176">
    <property type="entry name" value="FAD-binding/transporter-associated domain-like"/>
    <property type="match status" value="1"/>
</dbReference>
<keyword evidence="10 16" id="KW-0133">Cell shape</keyword>
<keyword evidence="11 16" id="KW-0573">Peptidoglycan synthesis</keyword>
<comment type="caution">
    <text evidence="16">Lacks conserved residue(s) required for the propagation of feature annotation.</text>
</comment>
<evidence type="ECO:0000256" key="2">
    <source>
        <dbReference type="ARBA" id="ARBA00003921"/>
    </source>
</evidence>
<dbReference type="GO" id="GO:0008762">
    <property type="term" value="F:UDP-N-acetylmuramate dehydrogenase activity"/>
    <property type="evidence" value="ECO:0007669"/>
    <property type="project" value="UniProtKB-UniRule"/>
</dbReference>
<sequence>MLVVGAGTNILYADAGVRGIVARVNLHDYSMETQADGTAIVTAEAGIRWSELIQRLVPLGWGGLEFGIGIPGTLGAGVVSNAGAHNQDLGQALIWIDVLDARGCNVAEEGEYAQPLVRRYYHEDLALGYRHSRFREQPITQIDQDGQVILTSHGLITPAELIMTVALRVHRQDPAELSALRDQHVEYRKQIEPSYRHLGSIFKNPPGTTAHDLIKKAGLAGKTQGKAQISEQNANYILNLGGASAQDIVDLIVEAHQRVLAQSGVALVLNIELLGEWDSLIGTAPGAIVARQ</sequence>
<evidence type="ECO:0000256" key="11">
    <source>
        <dbReference type="ARBA" id="ARBA00022984"/>
    </source>
</evidence>
<evidence type="ECO:0000256" key="15">
    <source>
        <dbReference type="ARBA" id="ARBA00048914"/>
    </source>
</evidence>
<gene>
    <name evidence="18" type="primary">murB_2</name>
    <name evidence="16" type="synonym">murB</name>
    <name evidence="18" type="ORF">KDW_49110</name>
</gene>
<dbReference type="InterPro" id="IPR016169">
    <property type="entry name" value="FAD-bd_PCMH_sub2"/>
</dbReference>
<keyword evidence="19" id="KW-1185">Reference proteome</keyword>
<dbReference type="Pfam" id="PF02873">
    <property type="entry name" value="MurB_C"/>
    <property type="match status" value="1"/>
</dbReference>
<dbReference type="GO" id="GO:0071949">
    <property type="term" value="F:FAD binding"/>
    <property type="evidence" value="ECO:0007669"/>
    <property type="project" value="InterPro"/>
</dbReference>
<comment type="caution">
    <text evidence="18">The sequence shown here is derived from an EMBL/GenBank/DDBJ whole genome shotgun (WGS) entry which is preliminary data.</text>
</comment>
<comment type="function">
    <text evidence="2 16">Cell wall formation.</text>
</comment>
<reference evidence="18 19" key="1">
    <citation type="submission" date="2019-10" db="EMBL/GenBank/DDBJ databases">
        <title>Dictyobacter vulcani sp. nov., within the class Ktedonobacteria, isolated from soil of volcanic Mt. Zao.</title>
        <authorList>
            <person name="Zheng Y."/>
            <person name="Wang C.M."/>
            <person name="Sakai Y."/>
            <person name="Abe K."/>
            <person name="Yokota A."/>
            <person name="Yabe S."/>
        </authorList>
    </citation>
    <scope>NUCLEOTIDE SEQUENCE [LARGE SCALE GENOMIC DNA]</scope>
    <source>
        <strain evidence="18 19">W12</strain>
    </source>
</reference>
<dbReference type="GO" id="GO:0051301">
    <property type="term" value="P:cell division"/>
    <property type="evidence" value="ECO:0007669"/>
    <property type="project" value="UniProtKB-KW"/>
</dbReference>
<dbReference type="InterPro" id="IPR011601">
    <property type="entry name" value="MurB_C"/>
</dbReference>
<dbReference type="GO" id="GO:0071555">
    <property type="term" value="P:cell wall organization"/>
    <property type="evidence" value="ECO:0007669"/>
    <property type="project" value="UniProtKB-KW"/>
</dbReference>
<dbReference type="Gene3D" id="3.90.78.10">
    <property type="entry name" value="UDP-N-acetylenolpyruvoylglucosamine reductase, C-terminal domain"/>
    <property type="match status" value="1"/>
</dbReference>
<keyword evidence="5 16" id="KW-0963">Cytoplasm</keyword>
<dbReference type="InterPro" id="IPR036635">
    <property type="entry name" value="MurB_C_sf"/>
</dbReference>
<evidence type="ECO:0000259" key="17">
    <source>
        <dbReference type="PROSITE" id="PS51387"/>
    </source>
</evidence>
<evidence type="ECO:0000256" key="7">
    <source>
        <dbReference type="ARBA" id="ARBA00022630"/>
    </source>
</evidence>
<comment type="cofactor">
    <cofactor evidence="1 16">
        <name>FAD</name>
        <dbReference type="ChEBI" id="CHEBI:57692"/>
    </cofactor>
</comment>
<dbReference type="SUPFAM" id="SSF56194">
    <property type="entry name" value="Uridine diphospho-N-Acetylenolpyruvylglucosamine reductase, MurB, C-terminal domain"/>
    <property type="match status" value="1"/>
</dbReference>
<evidence type="ECO:0000256" key="16">
    <source>
        <dbReference type="HAMAP-Rule" id="MF_00037"/>
    </source>
</evidence>
<keyword evidence="6 16" id="KW-0132">Cell division</keyword>
<dbReference type="InterPro" id="IPR016166">
    <property type="entry name" value="FAD-bd_PCMH"/>
</dbReference>
<dbReference type="UniPathway" id="UPA00219"/>
<dbReference type="PANTHER" id="PTHR21071:SF4">
    <property type="entry name" value="UDP-N-ACETYLENOLPYRUVOYLGLUCOSAMINE REDUCTASE"/>
    <property type="match status" value="1"/>
</dbReference>
<proteinExistence type="inferred from homology"/>
<evidence type="ECO:0000256" key="3">
    <source>
        <dbReference type="ARBA" id="ARBA00004496"/>
    </source>
</evidence>
<dbReference type="PANTHER" id="PTHR21071">
    <property type="entry name" value="UDP-N-ACETYLENOLPYRUVOYLGLUCOSAMINE REDUCTASE"/>
    <property type="match status" value="1"/>
</dbReference>
<keyword evidence="9 16" id="KW-0521">NADP</keyword>
<comment type="similarity">
    <text evidence="16">Belongs to the MurB family.</text>
</comment>
<feature type="active site" description="Proton donor" evidence="16">
    <location>
        <position position="200"/>
    </location>
</feature>
<accession>A0A5J4KXB1</accession>
<evidence type="ECO:0000313" key="18">
    <source>
        <dbReference type="EMBL" id="GER90749.1"/>
    </source>
</evidence>